<dbReference type="InterPro" id="IPR000716">
    <property type="entry name" value="Thyroglobulin_1"/>
</dbReference>
<keyword evidence="3" id="KW-0677">Repeat</keyword>
<evidence type="ECO:0000256" key="3">
    <source>
        <dbReference type="ARBA" id="ARBA00022737"/>
    </source>
</evidence>
<dbReference type="InterPro" id="IPR036857">
    <property type="entry name" value="Thyroglobulin_1_sf"/>
</dbReference>
<evidence type="ECO:0000313" key="9">
    <source>
        <dbReference type="Ensembl" id="ENSPMGP00000014636.1"/>
    </source>
</evidence>
<feature type="domain" description="Thyroglobulin type-1" evidence="8">
    <location>
        <begin position="25"/>
        <end position="90"/>
    </location>
</feature>
<feature type="disulfide bond" evidence="6">
    <location>
        <begin position="70"/>
        <end position="90"/>
    </location>
</feature>
<evidence type="ECO:0000259" key="8">
    <source>
        <dbReference type="PROSITE" id="PS51162"/>
    </source>
</evidence>
<accession>A0A3B4ADR7</accession>
<evidence type="ECO:0000256" key="5">
    <source>
        <dbReference type="ARBA" id="ARBA00023180"/>
    </source>
</evidence>
<dbReference type="Ensembl" id="ENSPMGT00000015607.1">
    <property type="protein sequence ID" value="ENSPMGP00000014636.1"/>
    <property type="gene ID" value="ENSPMGG00000011997.1"/>
</dbReference>
<evidence type="ECO:0000256" key="2">
    <source>
        <dbReference type="ARBA" id="ARBA00022525"/>
    </source>
</evidence>
<evidence type="ECO:0000313" key="10">
    <source>
        <dbReference type="Proteomes" id="UP000261520"/>
    </source>
</evidence>
<feature type="transmembrane region" description="Helical" evidence="7">
    <location>
        <begin position="6"/>
        <end position="25"/>
    </location>
</feature>
<dbReference type="AlphaFoldDB" id="A0A3B4ADR7"/>
<reference evidence="9" key="1">
    <citation type="submission" date="2025-08" db="UniProtKB">
        <authorList>
            <consortium name="Ensembl"/>
        </authorList>
    </citation>
    <scope>IDENTIFICATION</scope>
</reference>
<feature type="disulfide bond" evidence="6">
    <location>
        <begin position="61"/>
        <end position="68"/>
    </location>
</feature>
<reference evidence="9" key="2">
    <citation type="submission" date="2025-09" db="UniProtKB">
        <authorList>
            <consortium name="Ensembl"/>
        </authorList>
    </citation>
    <scope>IDENTIFICATION</scope>
</reference>
<dbReference type="SUPFAM" id="SSF57610">
    <property type="entry name" value="Thyroglobulin type-1 domain"/>
    <property type="match status" value="1"/>
</dbReference>
<keyword evidence="5" id="KW-0325">Glycoprotein</keyword>
<protein>
    <recommendedName>
        <fullName evidence="8">Thyroglobulin type-1 domain-containing protein</fullName>
    </recommendedName>
</protein>
<name>A0A3B4ADR7_9GOBI</name>
<comment type="subcellular location">
    <subcellularLocation>
        <location evidence="1">Secreted</location>
    </subcellularLocation>
</comment>
<dbReference type="PANTHER" id="PTHR12352">
    <property type="entry name" value="SECRETED MODULAR CALCIUM-BINDING PROTEIN"/>
    <property type="match status" value="1"/>
</dbReference>
<evidence type="ECO:0000256" key="1">
    <source>
        <dbReference type="ARBA" id="ARBA00004613"/>
    </source>
</evidence>
<dbReference type="STRING" id="409849.ENSPMGP00000014636"/>
<keyword evidence="7" id="KW-0472">Membrane</keyword>
<evidence type="ECO:0000256" key="7">
    <source>
        <dbReference type="SAM" id="Phobius"/>
    </source>
</evidence>
<proteinExistence type="predicted"/>
<keyword evidence="4 6" id="KW-1015">Disulfide bond</keyword>
<keyword evidence="2" id="KW-0964">Secreted</keyword>
<dbReference type="FunFam" id="4.10.800.10:FF:000001">
    <property type="entry name" value="Testican-3 isoform 2"/>
    <property type="match status" value="1"/>
</dbReference>
<sequence>METSRWWWTLIPVKIHIAPLVYLLFAHCEQHRDNLQTGLDHGVGAFVPQCEADGRYRPLQCHGSTGHCWCVDGTGQERPGTRTSPGSPPCMFKNVLKE</sequence>
<organism evidence="9 10">
    <name type="scientific">Periophthalmus magnuspinnatus</name>
    <dbReference type="NCBI Taxonomy" id="409849"/>
    <lineage>
        <taxon>Eukaryota</taxon>
        <taxon>Metazoa</taxon>
        <taxon>Chordata</taxon>
        <taxon>Craniata</taxon>
        <taxon>Vertebrata</taxon>
        <taxon>Euteleostomi</taxon>
        <taxon>Actinopterygii</taxon>
        <taxon>Neopterygii</taxon>
        <taxon>Teleostei</taxon>
        <taxon>Neoteleostei</taxon>
        <taxon>Acanthomorphata</taxon>
        <taxon>Gobiaria</taxon>
        <taxon>Gobiiformes</taxon>
        <taxon>Gobioidei</taxon>
        <taxon>Gobiidae</taxon>
        <taxon>Oxudercinae</taxon>
        <taxon>Periophthalmus</taxon>
    </lineage>
</organism>
<dbReference type="PROSITE" id="PS51162">
    <property type="entry name" value="THYROGLOBULIN_1_2"/>
    <property type="match status" value="1"/>
</dbReference>
<dbReference type="InterPro" id="IPR051950">
    <property type="entry name" value="Dev_reg/Prot_inhib"/>
</dbReference>
<comment type="caution">
    <text evidence="6">Lacks conserved residue(s) required for the propagation of feature annotation.</text>
</comment>
<dbReference type="Pfam" id="PF00086">
    <property type="entry name" value="Thyroglobulin_1"/>
    <property type="match status" value="1"/>
</dbReference>
<evidence type="ECO:0000256" key="4">
    <source>
        <dbReference type="ARBA" id="ARBA00023157"/>
    </source>
</evidence>
<evidence type="ECO:0000256" key="6">
    <source>
        <dbReference type="PROSITE-ProRule" id="PRU00500"/>
    </source>
</evidence>
<dbReference type="GO" id="GO:0005615">
    <property type="term" value="C:extracellular space"/>
    <property type="evidence" value="ECO:0007669"/>
    <property type="project" value="TreeGrafter"/>
</dbReference>
<keyword evidence="7" id="KW-0812">Transmembrane</keyword>
<dbReference type="PANTHER" id="PTHR12352:SF3">
    <property type="entry name" value="NIDOGEN-2"/>
    <property type="match status" value="1"/>
</dbReference>
<dbReference type="PROSITE" id="PS00484">
    <property type="entry name" value="THYROGLOBULIN_1_1"/>
    <property type="match status" value="1"/>
</dbReference>
<dbReference type="SMART" id="SM00211">
    <property type="entry name" value="TY"/>
    <property type="match status" value="1"/>
</dbReference>
<dbReference type="CDD" id="cd00191">
    <property type="entry name" value="TY"/>
    <property type="match status" value="1"/>
</dbReference>
<dbReference type="Gene3D" id="4.10.800.10">
    <property type="entry name" value="Thyroglobulin type-1"/>
    <property type="match status" value="1"/>
</dbReference>
<dbReference type="Proteomes" id="UP000261520">
    <property type="component" value="Unplaced"/>
</dbReference>
<keyword evidence="10" id="KW-1185">Reference proteome</keyword>
<keyword evidence="7" id="KW-1133">Transmembrane helix</keyword>